<dbReference type="Gene3D" id="3.10.180.10">
    <property type="entry name" value="2,3-Dihydroxybiphenyl 1,2-Dioxygenase, domain 1"/>
    <property type="match status" value="1"/>
</dbReference>
<dbReference type="GO" id="GO:0004493">
    <property type="term" value="F:methylmalonyl-CoA epimerase activity"/>
    <property type="evidence" value="ECO:0007669"/>
    <property type="project" value="TreeGrafter"/>
</dbReference>
<dbReference type="Proteomes" id="UP000199296">
    <property type="component" value="Unassembled WGS sequence"/>
</dbReference>
<keyword evidence="5" id="KW-1185">Reference proteome</keyword>
<dbReference type="NCBIfam" id="TIGR03081">
    <property type="entry name" value="metmalonyl_epim"/>
    <property type="match status" value="1"/>
</dbReference>
<name>A0A1G7TX92_9FLAO</name>
<sequence length="136" mass="15321">MIKKIEHIGIAVNNLEEATKTYETLLNVAPYKTETVEREGVKTIFFDCGESKIELLGATREDSPVGKYLSKQKEGIHHIAFYVDDLQAEMQRLQKEGFQLLSEKPKAGADGKSIVFLHPKSNHGVLVELCEDQTQF</sequence>
<dbReference type="InterPro" id="IPR029068">
    <property type="entry name" value="Glyas_Bleomycin-R_OHBP_Dase"/>
</dbReference>
<organism evidence="4 5">
    <name type="scientific">Psychroflexus sediminis</name>
    <dbReference type="NCBI Taxonomy" id="470826"/>
    <lineage>
        <taxon>Bacteria</taxon>
        <taxon>Pseudomonadati</taxon>
        <taxon>Bacteroidota</taxon>
        <taxon>Flavobacteriia</taxon>
        <taxon>Flavobacteriales</taxon>
        <taxon>Flavobacteriaceae</taxon>
        <taxon>Psychroflexus</taxon>
    </lineage>
</organism>
<evidence type="ECO:0000256" key="2">
    <source>
        <dbReference type="ARBA" id="ARBA00022723"/>
    </source>
</evidence>
<gene>
    <name evidence="4" type="ORF">SAMN04488027_101117</name>
</gene>
<dbReference type="OrthoDB" id="9788468at2"/>
<keyword evidence="2" id="KW-0479">Metal-binding</keyword>
<dbReference type="GO" id="GO:0046491">
    <property type="term" value="P:L-methylmalonyl-CoA metabolic process"/>
    <property type="evidence" value="ECO:0007669"/>
    <property type="project" value="TreeGrafter"/>
</dbReference>
<dbReference type="EMBL" id="FNCW01000001">
    <property type="protein sequence ID" value="SDG39896.1"/>
    <property type="molecule type" value="Genomic_DNA"/>
</dbReference>
<evidence type="ECO:0000259" key="3">
    <source>
        <dbReference type="PROSITE" id="PS51819"/>
    </source>
</evidence>
<dbReference type="InterPro" id="IPR037523">
    <property type="entry name" value="VOC_core"/>
</dbReference>
<dbReference type="CDD" id="cd07249">
    <property type="entry name" value="MMCE"/>
    <property type="match status" value="1"/>
</dbReference>
<comment type="similarity">
    <text evidence="1">Belongs to the methylmalonyl-CoA epimerase family.</text>
</comment>
<accession>A0A1G7TX92</accession>
<dbReference type="PROSITE" id="PS51819">
    <property type="entry name" value="VOC"/>
    <property type="match status" value="1"/>
</dbReference>
<protein>
    <submittedName>
        <fullName evidence="4">Methylmalonyl-CoA epimerase</fullName>
    </submittedName>
</protein>
<reference evidence="4 5" key="1">
    <citation type="submission" date="2016-10" db="EMBL/GenBank/DDBJ databases">
        <authorList>
            <person name="de Groot N.N."/>
        </authorList>
    </citation>
    <scope>NUCLEOTIDE SEQUENCE [LARGE SCALE GENOMIC DNA]</scope>
    <source>
        <strain evidence="4 5">DSM 19803</strain>
    </source>
</reference>
<dbReference type="RefSeq" id="WP_093364245.1">
    <property type="nucleotide sequence ID" value="NZ_FNCW01000001.1"/>
</dbReference>
<evidence type="ECO:0000313" key="4">
    <source>
        <dbReference type="EMBL" id="SDG39896.1"/>
    </source>
</evidence>
<dbReference type="Pfam" id="PF13669">
    <property type="entry name" value="Glyoxalase_4"/>
    <property type="match status" value="1"/>
</dbReference>
<dbReference type="AlphaFoldDB" id="A0A1G7TX92"/>
<dbReference type="InterPro" id="IPR017515">
    <property type="entry name" value="MeMalonyl-CoA_epimerase"/>
</dbReference>
<proteinExistence type="inferred from homology"/>
<dbReference type="InterPro" id="IPR051785">
    <property type="entry name" value="MMCE/EMCE_epimerase"/>
</dbReference>
<dbReference type="SUPFAM" id="SSF54593">
    <property type="entry name" value="Glyoxalase/Bleomycin resistance protein/Dihydroxybiphenyl dioxygenase"/>
    <property type="match status" value="1"/>
</dbReference>
<dbReference type="PANTHER" id="PTHR43048:SF3">
    <property type="entry name" value="METHYLMALONYL-COA EPIMERASE, MITOCHONDRIAL"/>
    <property type="match status" value="1"/>
</dbReference>
<feature type="domain" description="VOC" evidence="3">
    <location>
        <begin position="4"/>
        <end position="132"/>
    </location>
</feature>
<evidence type="ECO:0000313" key="5">
    <source>
        <dbReference type="Proteomes" id="UP000199296"/>
    </source>
</evidence>
<dbReference type="STRING" id="470826.SAMN04488027_101117"/>
<evidence type="ECO:0000256" key="1">
    <source>
        <dbReference type="ARBA" id="ARBA00009308"/>
    </source>
</evidence>
<dbReference type="GO" id="GO:0046872">
    <property type="term" value="F:metal ion binding"/>
    <property type="evidence" value="ECO:0007669"/>
    <property type="project" value="UniProtKB-KW"/>
</dbReference>
<dbReference type="PANTHER" id="PTHR43048">
    <property type="entry name" value="METHYLMALONYL-COA EPIMERASE"/>
    <property type="match status" value="1"/>
</dbReference>